<dbReference type="GO" id="GO:0009507">
    <property type="term" value="C:chloroplast"/>
    <property type="evidence" value="ECO:0007669"/>
    <property type="project" value="TreeGrafter"/>
</dbReference>
<comment type="caution">
    <text evidence="1">The sequence shown here is derived from an EMBL/GenBank/DDBJ whole genome shotgun (WGS) entry which is preliminary data.</text>
</comment>
<dbReference type="PANTHER" id="PTHR36802:SF1">
    <property type="entry name" value="OS02G0815400 PROTEIN"/>
    <property type="match status" value="1"/>
</dbReference>
<dbReference type="EMBL" id="JAVYJV010000007">
    <property type="protein sequence ID" value="KAK4366484.1"/>
    <property type="molecule type" value="Genomic_DNA"/>
</dbReference>
<protein>
    <submittedName>
        <fullName evidence="1">Uncharacterized protein</fullName>
    </submittedName>
</protein>
<accession>A0AAE1SBG5</accession>
<proteinExistence type="predicted"/>
<sequence>MKDQIWPQLPDLLVKNNCVVLQISMASPFSLSLHHQHIYCFPKWPRHLPTPYFRNNFLKFDSHRTTTVPFAVTESDSPKSLEPDPLNLLQQLADSFVLPADYFSQLPRDLRLDLNDAAFDLSNGPVKDECGEEVGETLLNISRAWEQADASTSTALVDKLLLLVGSLTSSQKSVSIWKALVISRKKVPIHGTIW</sequence>
<dbReference type="PANTHER" id="PTHR36802">
    <property type="entry name" value="OS02G0815400 PROTEIN"/>
    <property type="match status" value="1"/>
</dbReference>
<reference evidence="1" key="1">
    <citation type="submission" date="2023-12" db="EMBL/GenBank/DDBJ databases">
        <title>Genome assembly of Anisodus tanguticus.</title>
        <authorList>
            <person name="Wang Y.-J."/>
        </authorList>
    </citation>
    <scope>NUCLEOTIDE SEQUENCE</scope>
    <source>
        <strain evidence="1">KB-2021</strain>
        <tissue evidence="1">Leaf</tissue>
    </source>
</reference>
<evidence type="ECO:0000313" key="1">
    <source>
        <dbReference type="EMBL" id="KAK4366484.1"/>
    </source>
</evidence>
<organism evidence="1 2">
    <name type="scientific">Anisodus tanguticus</name>
    <dbReference type="NCBI Taxonomy" id="243964"/>
    <lineage>
        <taxon>Eukaryota</taxon>
        <taxon>Viridiplantae</taxon>
        <taxon>Streptophyta</taxon>
        <taxon>Embryophyta</taxon>
        <taxon>Tracheophyta</taxon>
        <taxon>Spermatophyta</taxon>
        <taxon>Magnoliopsida</taxon>
        <taxon>eudicotyledons</taxon>
        <taxon>Gunneridae</taxon>
        <taxon>Pentapetalae</taxon>
        <taxon>asterids</taxon>
        <taxon>lamiids</taxon>
        <taxon>Solanales</taxon>
        <taxon>Solanaceae</taxon>
        <taxon>Solanoideae</taxon>
        <taxon>Hyoscyameae</taxon>
        <taxon>Anisodus</taxon>
    </lineage>
</organism>
<dbReference type="Proteomes" id="UP001291623">
    <property type="component" value="Unassembled WGS sequence"/>
</dbReference>
<keyword evidence="2" id="KW-1185">Reference proteome</keyword>
<dbReference type="AlphaFoldDB" id="A0AAE1SBG5"/>
<gene>
    <name evidence="1" type="ORF">RND71_014364</name>
</gene>
<evidence type="ECO:0000313" key="2">
    <source>
        <dbReference type="Proteomes" id="UP001291623"/>
    </source>
</evidence>
<name>A0AAE1SBG5_9SOLA</name>